<gene>
    <name evidence="3" type="ORF">BT93_L1531</name>
</gene>
<feature type="transmembrane region" description="Helical" evidence="1">
    <location>
        <begin position="41"/>
        <end position="59"/>
    </location>
</feature>
<dbReference type="InterPro" id="IPR007658">
    <property type="entry name" value="DUF594"/>
</dbReference>
<dbReference type="Gramene" id="rna-gnl|WGS:JABURB|Cocit.L1531.1">
    <property type="protein sequence ID" value="cds-KAF7848828.1"/>
    <property type="gene ID" value="gene-BT93_L1531"/>
</dbReference>
<evidence type="ECO:0000259" key="2">
    <source>
        <dbReference type="Pfam" id="PF13968"/>
    </source>
</evidence>
<name>A0A8T0CMD0_CORYI</name>
<dbReference type="Pfam" id="PF13968">
    <property type="entry name" value="DUF4220"/>
    <property type="match status" value="1"/>
</dbReference>
<protein>
    <recommendedName>
        <fullName evidence="2">DUF4220 domain-containing protein</fullName>
    </recommendedName>
</protein>
<organism evidence="3 4">
    <name type="scientific">Corymbia citriodora subsp. variegata</name>
    <dbReference type="NCBI Taxonomy" id="360336"/>
    <lineage>
        <taxon>Eukaryota</taxon>
        <taxon>Viridiplantae</taxon>
        <taxon>Streptophyta</taxon>
        <taxon>Embryophyta</taxon>
        <taxon>Tracheophyta</taxon>
        <taxon>Spermatophyta</taxon>
        <taxon>Magnoliopsida</taxon>
        <taxon>eudicotyledons</taxon>
        <taxon>Gunneridae</taxon>
        <taxon>Pentapetalae</taxon>
        <taxon>rosids</taxon>
        <taxon>malvids</taxon>
        <taxon>Myrtales</taxon>
        <taxon>Myrtaceae</taxon>
        <taxon>Myrtoideae</taxon>
        <taxon>Eucalypteae</taxon>
        <taxon>Corymbia</taxon>
    </lineage>
</organism>
<keyword evidence="1" id="KW-0812">Transmembrane</keyword>
<sequence length="471" mass="54144">MTCLWKNWSIQIFVLLGLIFQFVLAVFGSRRKISSANTIKFVIWASYSLAPYILTLALSKLSNVSLNKSDEEYYTELKALLAALTLLLLGGPDSITAYSAEDNRVGVRSVMNSAIAFSFVIWILGRCWKTSTRMTLFFPMFVAGIVKCGETSWALYSVYDEIANMEQADFNFDEEEDISVALMNFPRNVPRLEIFLKAYYRFDCLKPHLGDRLKFSFFMKRCNKLIEECAPEEVFQIIDMELGFMYDVLYTKAPVLYTKLGITLRGISYFSLLGEWSLGIASLDKLNWSIKMAFDKSIIIWHIATHVCYHLCDEKSSRKDASKLMSDYMMFLLLRHPSMLSLTTTDITFSHAYMRFKKFLSEKQHNKENVLKALSGPEPVQEGESERSLGIVITKGWNVLEEARKLATDLEDTTDKWEVITSVWVEMLCFAAYNCQQYHHLKLLRHGGDIITHVWLLLSHNTDKFNTAFGT</sequence>
<dbReference type="Proteomes" id="UP000806378">
    <property type="component" value="Unassembled WGS sequence"/>
</dbReference>
<evidence type="ECO:0000313" key="3">
    <source>
        <dbReference type="EMBL" id="KAF7848828.1"/>
    </source>
</evidence>
<feature type="domain" description="DUF4220" evidence="2">
    <location>
        <begin position="44"/>
        <end position="273"/>
    </location>
</feature>
<feature type="transmembrane region" description="Helical" evidence="1">
    <location>
        <begin position="105"/>
        <end position="125"/>
    </location>
</feature>
<keyword evidence="4" id="KW-1185">Reference proteome</keyword>
<proteinExistence type="predicted"/>
<evidence type="ECO:0000256" key="1">
    <source>
        <dbReference type="SAM" id="Phobius"/>
    </source>
</evidence>
<feature type="transmembrane region" description="Helical" evidence="1">
    <location>
        <begin position="12"/>
        <end position="29"/>
    </location>
</feature>
<dbReference type="OrthoDB" id="1689146at2759"/>
<dbReference type="Pfam" id="PF04578">
    <property type="entry name" value="DUF594"/>
    <property type="match status" value="1"/>
</dbReference>
<keyword evidence="1" id="KW-1133">Transmembrane helix</keyword>
<dbReference type="PANTHER" id="PTHR31325">
    <property type="entry name" value="OS01G0798800 PROTEIN-RELATED"/>
    <property type="match status" value="1"/>
</dbReference>
<dbReference type="AlphaFoldDB" id="A0A8T0CMD0"/>
<keyword evidence="1" id="KW-0472">Membrane</keyword>
<feature type="transmembrane region" description="Helical" evidence="1">
    <location>
        <begin position="79"/>
        <end position="98"/>
    </location>
</feature>
<evidence type="ECO:0000313" key="4">
    <source>
        <dbReference type="Proteomes" id="UP000806378"/>
    </source>
</evidence>
<dbReference type="EMBL" id="MU089965">
    <property type="protein sequence ID" value="KAF7848828.1"/>
    <property type="molecule type" value="Genomic_DNA"/>
</dbReference>
<accession>A0A8T0CMD0</accession>
<comment type="caution">
    <text evidence="3">The sequence shown here is derived from an EMBL/GenBank/DDBJ whole genome shotgun (WGS) entry which is preliminary data.</text>
</comment>
<dbReference type="InterPro" id="IPR025315">
    <property type="entry name" value="DUF4220"/>
</dbReference>
<reference evidence="3" key="1">
    <citation type="submission" date="2020-05" db="EMBL/GenBank/DDBJ databases">
        <title>WGS assembly of Corymbia citriodora subspecies variegata.</title>
        <authorList>
            <person name="Barry K."/>
            <person name="Hundley H."/>
            <person name="Shu S."/>
            <person name="Jenkins J."/>
            <person name="Grimwood J."/>
            <person name="Baten A."/>
        </authorList>
    </citation>
    <scope>NUCLEOTIDE SEQUENCE</scope>
    <source>
        <strain evidence="3">CV2-018</strain>
    </source>
</reference>